<dbReference type="Pfam" id="PF01345">
    <property type="entry name" value="DUF11"/>
    <property type="match status" value="10"/>
</dbReference>
<accession>A0AA96LMU0</accession>
<name>A0AA96LMU0_9BACL</name>
<dbReference type="InterPro" id="IPR047589">
    <property type="entry name" value="DUF11_rpt"/>
</dbReference>
<evidence type="ECO:0000256" key="3">
    <source>
        <dbReference type="ARBA" id="ARBA00022729"/>
    </source>
</evidence>
<dbReference type="SUPFAM" id="SSF117074">
    <property type="entry name" value="Hypothetical protein PA1324"/>
    <property type="match status" value="1"/>
</dbReference>
<dbReference type="InterPro" id="IPR013783">
    <property type="entry name" value="Ig-like_fold"/>
</dbReference>
<evidence type="ECO:0000256" key="2">
    <source>
        <dbReference type="ARBA" id="ARBA00022525"/>
    </source>
</evidence>
<reference evidence="6" key="1">
    <citation type="submission" date="2022-02" db="EMBL/GenBank/DDBJ databases">
        <title>Paenibacillus sp. MBLB1832 Whole Genome Shotgun Sequencing.</title>
        <authorList>
            <person name="Hwang C.Y."/>
            <person name="Cho E.-S."/>
            <person name="Seo M.-J."/>
        </authorList>
    </citation>
    <scope>NUCLEOTIDE SEQUENCE</scope>
    <source>
        <strain evidence="6">MBLB1832</strain>
    </source>
</reference>
<comment type="subcellular location">
    <subcellularLocation>
        <location evidence="1">Secreted</location>
    </subcellularLocation>
</comment>
<feature type="compositionally biased region" description="Polar residues" evidence="4">
    <location>
        <begin position="1139"/>
        <end position="1153"/>
    </location>
</feature>
<feature type="region of interest" description="Disordered" evidence="4">
    <location>
        <begin position="1139"/>
        <end position="1165"/>
    </location>
</feature>
<evidence type="ECO:0000313" key="6">
    <source>
        <dbReference type="EMBL" id="WNR44897.1"/>
    </source>
</evidence>
<dbReference type="Pfam" id="PF20009">
    <property type="entry name" value="GEVED"/>
    <property type="match status" value="1"/>
</dbReference>
<dbReference type="InterPro" id="IPR045474">
    <property type="entry name" value="GEVED"/>
</dbReference>
<feature type="region of interest" description="Disordered" evidence="4">
    <location>
        <begin position="1271"/>
        <end position="1290"/>
    </location>
</feature>
<dbReference type="EMBL" id="CP130319">
    <property type="protein sequence ID" value="WNR44897.1"/>
    <property type="molecule type" value="Genomic_DNA"/>
</dbReference>
<evidence type="ECO:0000259" key="5">
    <source>
        <dbReference type="PROSITE" id="PS00652"/>
    </source>
</evidence>
<dbReference type="Pfam" id="PF17210">
    <property type="entry name" value="SdrD_B"/>
    <property type="match status" value="1"/>
</dbReference>
<dbReference type="NCBIfam" id="TIGR01451">
    <property type="entry name" value="B_ant_repeat"/>
    <property type="match status" value="10"/>
</dbReference>
<feature type="domain" description="TNFR-Cys" evidence="5">
    <location>
        <begin position="1789"/>
        <end position="1825"/>
    </location>
</feature>
<dbReference type="Gene3D" id="2.60.40.10">
    <property type="entry name" value="Immunoglobulins"/>
    <property type="match status" value="8"/>
</dbReference>
<dbReference type="InterPro" id="IPR054215">
    <property type="entry name" value="DUF6923"/>
</dbReference>
<evidence type="ECO:0000256" key="1">
    <source>
        <dbReference type="ARBA" id="ARBA00004613"/>
    </source>
</evidence>
<dbReference type="Gene3D" id="2.115.10.10">
    <property type="entry name" value="Tachylectin 2"/>
    <property type="match status" value="1"/>
</dbReference>
<evidence type="ECO:0000256" key="4">
    <source>
        <dbReference type="SAM" id="MobiDB-lite"/>
    </source>
</evidence>
<evidence type="ECO:0000313" key="7">
    <source>
        <dbReference type="Proteomes" id="UP001304650"/>
    </source>
</evidence>
<keyword evidence="7" id="KW-1185">Reference proteome</keyword>
<dbReference type="Proteomes" id="UP001304650">
    <property type="component" value="Chromosome"/>
</dbReference>
<keyword evidence="2" id="KW-0964">Secreted</keyword>
<dbReference type="PANTHER" id="PTHR34819">
    <property type="entry name" value="LARGE CYSTEINE-RICH PERIPLASMIC PROTEIN OMCB"/>
    <property type="match status" value="1"/>
</dbReference>
<dbReference type="InterPro" id="IPR001368">
    <property type="entry name" value="TNFR/NGFR_Cys_rich_reg"/>
</dbReference>
<dbReference type="Pfam" id="PF21959">
    <property type="entry name" value="DUF6923"/>
    <property type="match status" value="1"/>
</dbReference>
<dbReference type="PANTHER" id="PTHR34819:SF3">
    <property type="entry name" value="CELL SURFACE PROTEIN"/>
    <property type="match status" value="1"/>
</dbReference>
<dbReference type="InterPro" id="IPR051172">
    <property type="entry name" value="Chlamydia_OmcB"/>
</dbReference>
<dbReference type="GO" id="GO:0005576">
    <property type="term" value="C:extracellular region"/>
    <property type="evidence" value="ECO:0007669"/>
    <property type="project" value="UniProtKB-SubCell"/>
</dbReference>
<dbReference type="PROSITE" id="PS00652">
    <property type="entry name" value="TNFR_NGFR_1"/>
    <property type="match status" value="1"/>
</dbReference>
<dbReference type="InterPro" id="IPR033764">
    <property type="entry name" value="Sdr_B"/>
</dbReference>
<dbReference type="InterPro" id="IPR001434">
    <property type="entry name" value="OmcB-like_DUF11"/>
</dbReference>
<keyword evidence="3" id="KW-0732">Signal</keyword>
<dbReference type="SUPFAM" id="SSF63829">
    <property type="entry name" value="Calcium-dependent phosphotriesterase"/>
    <property type="match status" value="1"/>
</dbReference>
<dbReference type="KEGG" id="proo:MJB10_01725"/>
<gene>
    <name evidence="6" type="ORF">MJB10_01725</name>
</gene>
<organism evidence="6 7">
    <name type="scientific">Paenibacillus roseopurpureus</name>
    <dbReference type="NCBI Taxonomy" id="2918901"/>
    <lineage>
        <taxon>Bacteria</taxon>
        <taxon>Bacillati</taxon>
        <taxon>Bacillota</taxon>
        <taxon>Bacilli</taxon>
        <taxon>Bacillales</taxon>
        <taxon>Paenibacillaceae</taxon>
        <taxon>Paenibacillus</taxon>
    </lineage>
</organism>
<feature type="region of interest" description="Disordered" evidence="4">
    <location>
        <begin position="778"/>
        <end position="797"/>
    </location>
</feature>
<protein>
    <submittedName>
        <fullName evidence="6">SdrD B-like domain-containing protein</fullName>
    </submittedName>
</protein>
<proteinExistence type="predicted"/>
<sequence>MPALITGIVFNDLNHNGQFNPSEPGIANVFVDLYSNTSATCLTTQTDANGNYSFSVSVAGTYTVYEPVANPGVTCPPTIFTQPSGFTVSNGPRKLTVTVTQTQINNNATISNINFSHDTTNNPLFCSTTMIQFTGRPSVWYNINIVTGTATAQGTVSPALEINAIAYNPLDNYIYGYDQLTNHIVRVDSSGNVTVLSPLPPGMPVDGYNTGTFDLNGFYYVFVNDNSRFYVVDLRPNSPTYLKLVNPANGFQEQTSNFGVALSRALNVSDWVYRSQDNNLYGITPTGVVQRISPTSGVITNITTTPQNTGPFGAVAIDATGTIYAISNSNGNIYRYTIAGNTATALRFSTTVTSSFNDATLCPLATISLDYGDAPDTSAGNGPNNYSTTLASDGPRHQLLSGLVLGTQVTSETDAYQNPTATGDDLIQGVQDDGLSVPLPTLPVNATNYSLHVTVTNQSGSSANLYGWVDFNRNGIFQGNEAAPVQVVPSQAGTQVVTLNFVVPTGAGLTPDHTFVRLRFTTDILVNQNASPTAEDTRSLGPASDGEVEDYLLQIDAVADLQVVKGSNLPQVLPGQELIYTIDITNNGPNDAQDVTLTDAIPAELQNPEYSLNGGATYQAWDGSVDLGTLPAGGNLLVLIRGTVGKSASGIITNTAVVSSSTPDPDPSNNSSTVNTPVVASADLSVIKIGSPSPVLSGELLTYTIVVSNAGPSDAANVSLTDVVPSELLNSEFSSDGGVTYNPWVSPYSIGTVTSGDTVTILLRGTVSPAAVGTITNTASVDSTTEDPDPTNNTSTEVTPVITSADISVDKQGSPVPVPAGGVLTYSIVVANAGPSDAADVTLADAIPSELTNAEFSIDGGLTYTPWPGSYNIGILNNGTSMTILIRGTVNPSATGTITNTAVVSSTTPDPDPTNNVSTEITPVNTSADLSITKTGSPDPVPAGSVLTYTLLVVNAGPNTAQNVTVTDAVPSELSGVQYSLDGGVTFNPWTGSINIGALANGSTASILVSGTVDPLATDVITNTATVDSTTPDPDPTNNTSTVIIAVNTSADISVVKTASPDPVSAGDQLTYTIVVANAGPNNALAVMLTDAVPSELTGAEFSVDGGATYNPWTGTYNLSTLIAGASTTVLIRGTVSSSASGSITNTATVDSTTPDEDPTNNTSTVITPINASADISIVKTASPDPVTVGGVLTYTLVISNAGPSDAEEVMIIDAVPSDLANEEVSIDGGITFNPWVNPYNLGALASGATVTLLIRGTVSASDEGSITNTAVVTSTTPDPDPTNNTSTTTTNVSVSADVSIVKTESPNPALPDELLTYTIVLSNAGPSDAQNVTVTDAVSSVLSNVEFSVDGGTTYHPWGGSYNIGTLASGLVSTIYIRGLVNPTASGVITNTATVTSTTPDPDPSNNTSTINTPITPLADMAVVKVGSPNPVLPGELLTYTIVVSNAGPSAAEQVIVTDVVPNSLTQVQYSLNGGITYVPWTGSVNLGTLSNSSSATILLRGIVSPSVTGSITNTVSVTSTTPDPDPSDNTSTTVTLVDASADISVEKTGALSPIPGGQQLTYTVSVSNAGPSNALSVMLQDIVPSELTNVQYSLDGGTTYNPWTGFINLGTIANGQTVTVLIRGSVNPSAAGTITNTAVVVSTTPDPDPTNNTSTERTLLAPQADLSVVKRSSPNPVLPGQVLTYTVTVTNAGPSEAQNVSVLDSVSGELTQVVFSVDGGLTYQPWPGVYRIGTLGPRATVTIIIKGRVRLSAKGSIRNTAIVDSTTPDPDPSNNMSSICTIIARVCRRCCSYQKSCKCSTCRKCSKCSKCCTCKRRSNSCTCTKKTTCTKHTKPVSSTKRAIKPTTSKKRK</sequence>
<dbReference type="RefSeq" id="WP_314801046.1">
    <property type="nucleotide sequence ID" value="NZ_CP130319.1"/>
</dbReference>